<dbReference type="Proteomes" id="UP001152797">
    <property type="component" value="Unassembled WGS sequence"/>
</dbReference>
<dbReference type="EMBL" id="CAMXCT010004546">
    <property type="protein sequence ID" value="CAI4009506.1"/>
    <property type="molecule type" value="Genomic_DNA"/>
</dbReference>
<dbReference type="EMBL" id="CAMXCT030004546">
    <property type="protein sequence ID" value="CAL4796818.1"/>
    <property type="molecule type" value="Genomic_DNA"/>
</dbReference>
<gene>
    <name evidence="1" type="ORF">C1SCF055_LOCUS34858</name>
</gene>
<dbReference type="Gene3D" id="3.40.50.150">
    <property type="entry name" value="Vaccinia Virus protein VP39"/>
    <property type="match status" value="1"/>
</dbReference>
<dbReference type="AlphaFoldDB" id="A0A9P1GCZ8"/>
<evidence type="ECO:0000313" key="1">
    <source>
        <dbReference type="EMBL" id="CAI4009506.1"/>
    </source>
</evidence>
<protein>
    <submittedName>
        <fullName evidence="2">Polyamine aminopropyltransferase (Putrescine aminopropyltransferase) (PAPT) (Spermidine synthase) (SPDS) (SPDSY)</fullName>
    </submittedName>
</protein>
<dbReference type="EMBL" id="CAMXCT020004546">
    <property type="protein sequence ID" value="CAL1162881.1"/>
    <property type="molecule type" value="Genomic_DNA"/>
</dbReference>
<dbReference type="InterPro" id="IPR029063">
    <property type="entry name" value="SAM-dependent_MTases_sf"/>
</dbReference>
<evidence type="ECO:0000313" key="3">
    <source>
        <dbReference type="Proteomes" id="UP001152797"/>
    </source>
</evidence>
<name>A0A9P1GCZ8_9DINO</name>
<keyword evidence="3" id="KW-1185">Reference proteome</keyword>
<reference evidence="1" key="1">
    <citation type="submission" date="2022-10" db="EMBL/GenBank/DDBJ databases">
        <authorList>
            <person name="Chen Y."/>
            <person name="Dougan E. K."/>
            <person name="Chan C."/>
            <person name="Rhodes N."/>
            <person name="Thang M."/>
        </authorList>
    </citation>
    <scope>NUCLEOTIDE SEQUENCE</scope>
</reference>
<organism evidence="1">
    <name type="scientific">Cladocopium goreaui</name>
    <dbReference type="NCBI Taxonomy" id="2562237"/>
    <lineage>
        <taxon>Eukaryota</taxon>
        <taxon>Sar</taxon>
        <taxon>Alveolata</taxon>
        <taxon>Dinophyceae</taxon>
        <taxon>Suessiales</taxon>
        <taxon>Symbiodiniaceae</taxon>
        <taxon>Cladocopium</taxon>
    </lineage>
</organism>
<comment type="caution">
    <text evidence="1">The sequence shown here is derived from an EMBL/GenBank/DDBJ whole genome shotgun (WGS) entry which is preliminary data.</text>
</comment>
<sequence length="282" mass="31037">MKLLYALGDAVSHLLDGLPITLSQAVNSTDSCQYHSGGHGGIRVVVSSDNVRSLVFEDDPGYIEASVACTGSKPHLLRWPWSKAPQTLSCEDPVVQEKFRCQAPNIDKTDWPVQWLPWLETCRLAPQRILFLGLGGGYYQSYLYNQCPGSTILTVESNPTVVAAARDFFGFEGDVMLSDASTGMKQLLKSGAKFDAVISDMGQRPMETHDLRLAQKLLRPGGTFLLQWCYGGLRKHEMKLDKMMDFFIDVSAAADRDGRCTFYAAEKASEPTETDPAVSEAA</sequence>
<proteinExistence type="predicted"/>
<dbReference type="CDD" id="cd02440">
    <property type="entry name" value="AdoMet_MTases"/>
    <property type="match status" value="1"/>
</dbReference>
<evidence type="ECO:0000313" key="2">
    <source>
        <dbReference type="EMBL" id="CAL4796818.1"/>
    </source>
</evidence>
<accession>A0A9P1GCZ8</accession>
<reference evidence="2 3" key="2">
    <citation type="submission" date="2024-05" db="EMBL/GenBank/DDBJ databases">
        <authorList>
            <person name="Chen Y."/>
            <person name="Shah S."/>
            <person name="Dougan E. K."/>
            <person name="Thang M."/>
            <person name="Chan C."/>
        </authorList>
    </citation>
    <scope>NUCLEOTIDE SEQUENCE [LARGE SCALE GENOMIC DNA]</scope>
</reference>
<dbReference type="SUPFAM" id="SSF53335">
    <property type="entry name" value="S-adenosyl-L-methionine-dependent methyltransferases"/>
    <property type="match status" value="1"/>
</dbReference>